<keyword evidence="3" id="KW-1185">Reference proteome</keyword>
<protein>
    <submittedName>
        <fullName evidence="2">Protein unc-13 like protein</fullName>
    </submittedName>
</protein>
<feature type="compositionally biased region" description="Polar residues" evidence="1">
    <location>
        <begin position="118"/>
        <end position="128"/>
    </location>
</feature>
<sequence>MMEEQPYLLLQRYRRDRRNLLEFLFSSSLIKELRTPAGHVTSLRDLDFDNLSVDYILHSIKSGGVVDISEATKKYFDESSYPVMIQSQLGDSYFLLSDPDMSGSPPRRAPPPIDVNRTADNASYSSRQPDPLIVENIGASMDNFSPKYNATTCTPLSQVEDVNIPPLGLPCLNTGLSDDDLQESAYEILLSSLVFSGIEVHTVEDRRKEKSSKFLSGLKTKREKINQQSQGRGRHSELVDTIRIQMQASYNVLFLTNASILEELLYFSANLEAYERETIKSSLSKIRNSKEWDITMSPSERAEVLLPITQVELKLSSLSGKFSIQGETYCWTAGYHLNIRLYEKLLFGVFDVLDEGQFIEESNELLMLNKLTWCILGITQKMHNALYGWVLFQQYVGTNEAMLLEHALHELQKVLSGDHADQKEEQYMDSLACSRQYNGSEIKLGLVQAVFFSISSWCDDKLQDYHLHFSREPTNFSRVMNLMSAVGILTSGDSGDIKVRFAAVLATYLNVEAVVESPGTFKGLSCRSLVFLLLISLARIDLGGDLCMLPGWMLGITEDSRFCVH</sequence>
<dbReference type="InterPro" id="IPR008528">
    <property type="entry name" value="unc-13_homologue"/>
</dbReference>
<dbReference type="PANTHER" id="PTHR31280">
    <property type="entry name" value="PROTEIN UNC-13 HOMOLOG"/>
    <property type="match status" value="1"/>
</dbReference>
<dbReference type="PANTHER" id="PTHR31280:SF3">
    <property type="entry name" value="DNA TOPOISOMERASE 4 SUBUNIT B (DUF810)"/>
    <property type="match status" value="1"/>
</dbReference>
<feature type="region of interest" description="Disordered" evidence="1">
    <location>
        <begin position="100"/>
        <end position="129"/>
    </location>
</feature>
<dbReference type="AlphaFoldDB" id="A0AAW0J8J8"/>
<proteinExistence type="predicted"/>
<evidence type="ECO:0000256" key="1">
    <source>
        <dbReference type="SAM" id="MobiDB-lite"/>
    </source>
</evidence>
<evidence type="ECO:0000313" key="2">
    <source>
        <dbReference type="EMBL" id="KAK7822746.1"/>
    </source>
</evidence>
<gene>
    <name evidence="2" type="primary">PATROL1_0</name>
    <name evidence="2" type="ORF">CFP56_036217</name>
</gene>
<dbReference type="EMBL" id="PKMF04000655">
    <property type="protein sequence ID" value="KAK7822746.1"/>
    <property type="molecule type" value="Genomic_DNA"/>
</dbReference>
<name>A0AAW0J8J8_QUESU</name>
<dbReference type="Proteomes" id="UP000237347">
    <property type="component" value="Unassembled WGS sequence"/>
</dbReference>
<organism evidence="2 3">
    <name type="scientific">Quercus suber</name>
    <name type="common">Cork oak</name>
    <dbReference type="NCBI Taxonomy" id="58331"/>
    <lineage>
        <taxon>Eukaryota</taxon>
        <taxon>Viridiplantae</taxon>
        <taxon>Streptophyta</taxon>
        <taxon>Embryophyta</taxon>
        <taxon>Tracheophyta</taxon>
        <taxon>Spermatophyta</taxon>
        <taxon>Magnoliopsida</taxon>
        <taxon>eudicotyledons</taxon>
        <taxon>Gunneridae</taxon>
        <taxon>Pentapetalae</taxon>
        <taxon>rosids</taxon>
        <taxon>fabids</taxon>
        <taxon>Fagales</taxon>
        <taxon>Fagaceae</taxon>
        <taxon>Quercus</taxon>
    </lineage>
</organism>
<reference evidence="2 3" key="1">
    <citation type="journal article" date="2018" name="Sci. Data">
        <title>The draft genome sequence of cork oak.</title>
        <authorList>
            <person name="Ramos A.M."/>
            <person name="Usie A."/>
            <person name="Barbosa P."/>
            <person name="Barros P.M."/>
            <person name="Capote T."/>
            <person name="Chaves I."/>
            <person name="Simoes F."/>
            <person name="Abreu I."/>
            <person name="Carrasquinho I."/>
            <person name="Faro C."/>
            <person name="Guimaraes J.B."/>
            <person name="Mendonca D."/>
            <person name="Nobrega F."/>
            <person name="Rodrigues L."/>
            <person name="Saibo N.J.M."/>
            <person name="Varela M.C."/>
            <person name="Egas C."/>
            <person name="Matos J."/>
            <person name="Miguel C.M."/>
            <person name="Oliveira M.M."/>
            <person name="Ricardo C.P."/>
            <person name="Goncalves S."/>
        </authorList>
    </citation>
    <scope>NUCLEOTIDE SEQUENCE [LARGE SCALE GENOMIC DNA]</scope>
    <source>
        <strain evidence="3">cv. HL8</strain>
    </source>
</reference>
<accession>A0AAW0J8J8</accession>
<evidence type="ECO:0000313" key="3">
    <source>
        <dbReference type="Proteomes" id="UP000237347"/>
    </source>
</evidence>
<comment type="caution">
    <text evidence="2">The sequence shown here is derived from an EMBL/GenBank/DDBJ whole genome shotgun (WGS) entry which is preliminary data.</text>
</comment>